<dbReference type="InterPro" id="IPR008967">
    <property type="entry name" value="p53-like_TF_DNA-bd_sf"/>
</dbReference>
<dbReference type="InterPro" id="IPR001217">
    <property type="entry name" value="STAT"/>
</dbReference>
<dbReference type="CDD" id="cd16855">
    <property type="entry name" value="STAT5_CCD"/>
    <property type="match status" value="1"/>
</dbReference>
<dbReference type="FunFam" id="1.10.238.10:FF:000029">
    <property type="entry name" value="Signal transducer and transcription activator 6"/>
    <property type="match status" value="1"/>
</dbReference>
<keyword evidence="8 13" id="KW-0238">DNA-binding</keyword>
<dbReference type="InterPro" id="IPR013800">
    <property type="entry name" value="STAT_TF_alpha"/>
</dbReference>
<keyword evidence="9 13" id="KW-0010">Activator</keyword>
<name>A0A668AIP1_9TELE</name>
<keyword evidence="11 13" id="KW-0539">Nucleus</keyword>
<dbReference type="InterPro" id="IPR013801">
    <property type="entry name" value="STAT_TF_DNA-bd"/>
</dbReference>
<organism evidence="16 17">
    <name type="scientific">Myripristis murdjan</name>
    <name type="common">pinecone soldierfish</name>
    <dbReference type="NCBI Taxonomy" id="586833"/>
    <lineage>
        <taxon>Eukaryota</taxon>
        <taxon>Metazoa</taxon>
        <taxon>Chordata</taxon>
        <taxon>Craniata</taxon>
        <taxon>Vertebrata</taxon>
        <taxon>Euteleostomi</taxon>
        <taxon>Actinopterygii</taxon>
        <taxon>Neopterygii</taxon>
        <taxon>Teleostei</taxon>
        <taxon>Neoteleostei</taxon>
        <taxon>Acanthomorphata</taxon>
        <taxon>Holocentriformes</taxon>
        <taxon>Holocentridae</taxon>
        <taxon>Myripristis</taxon>
    </lineage>
</organism>
<dbReference type="FunFam" id="3.30.505.10:FF:000025">
    <property type="entry name" value="Signal transducer and activator of transcription"/>
    <property type="match status" value="1"/>
</dbReference>
<keyword evidence="6 12" id="KW-0727">SH2 domain</keyword>
<keyword evidence="14" id="KW-0175">Coiled coil</keyword>
<dbReference type="Proteomes" id="UP000472263">
    <property type="component" value="Chromosome 19"/>
</dbReference>
<evidence type="ECO:0000256" key="4">
    <source>
        <dbReference type="ARBA" id="ARBA00022490"/>
    </source>
</evidence>
<dbReference type="Gene3D" id="3.30.505.10">
    <property type="entry name" value="SH2 domain"/>
    <property type="match status" value="1"/>
</dbReference>
<dbReference type="PANTHER" id="PTHR11801">
    <property type="entry name" value="SIGNAL TRANSDUCER AND ACTIVATOR OF TRANSCRIPTION"/>
    <property type="match status" value="1"/>
</dbReference>
<gene>
    <name evidence="16" type="primary">LOC115377656</name>
</gene>
<dbReference type="GO" id="GO:0003700">
    <property type="term" value="F:DNA-binding transcription factor activity"/>
    <property type="evidence" value="ECO:0007669"/>
    <property type="project" value="InterPro"/>
</dbReference>
<dbReference type="SUPFAM" id="SSF49417">
    <property type="entry name" value="p53-like transcription factors"/>
    <property type="match status" value="1"/>
</dbReference>
<evidence type="ECO:0000313" key="17">
    <source>
        <dbReference type="Proteomes" id="UP000472263"/>
    </source>
</evidence>
<dbReference type="GeneTree" id="ENSGT01080000257420"/>
<dbReference type="Gene3D" id="2.60.40.630">
    <property type="entry name" value="STAT transcription factor, DNA-binding domain"/>
    <property type="match status" value="1"/>
</dbReference>
<evidence type="ECO:0000256" key="11">
    <source>
        <dbReference type="ARBA" id="ARBA00023242"/>
    </source>
</evidence>
<dbReference type="FunFam" id="1.20.1050.20:FF:000002">
    <property type="entry name" value="Signal transducer and activator of transcription"/>
    <property type="match status" value="1"/>
</dbReference>
<keyword evidence="10 13" id="KW-0804">Transcription</keyword>
<dbReference type="PROSITE" id="PS50001">
    <property type="entry name" value="SH2"/>
    <property type="match status" value="1"/>
</dbReference>
<dbReference type="Gene3D" id="1.20.1050.20">
    <property type="entry name" value="STAT transcription factor, all-alpha domain"/>
    <property type="match status" value="1"/>
</dbReference>
<evidence type="ECO:0000256" key="5">
    <source>
        <dbReference type="ARBA" id="ARBA00022553"/>
    </source>
</evidence>
<dbReference type="FunFam" id="1.10.532.10:FF:000002">
    <property type="entry name" value="Signal transducer and activator of transcription"/>
    <property type="match status" value="1"/>
</dbReference>
<evidence type="ECO:0000256" key="3">
    <source>
        <dbReference type="ARBA" id="ARBA00005586"/>
    </source>
</evidence>
<evidence type="ECO:0000256" key="2">
    <source>
        <dbReference type="ARBA" id="ARBA00004496"/>
    </source>
</evidence>
<evidence type="ECO:0000256" key="8">
    <source>
        <dbReference type="ARBA" id="ARBA00023125"/>
    </source>
</evidence>
<dbReference type="Ensembl" id="ENSMMDT00005054213.1">
    <property type="protein sequence ID" value="ENSMMDP00005053182.1"/>
    <property type="gene ID" value="ENSMMDG00005023889.1"/>
</dbReference>
<evidence type="ECO:0000256" key="1">
    <source>
        <dbReference type="ARBA" id="ARBA00004123"/>
    </source>
</evidence>
<dbReference type="GO" id="GO:0007166">
    <property type="term" value="P:cell surface receptor signaling pathway"/>
    <property type="evidence" value="ECO:0007669"/>
    <property type="project" value="UniProtKB-ARBA"/>
</dbReference>
<evidence type="ECO:0000259" key="15">
    <source>
        <dbReference type="PROSITE" id="PS50001"/>
    </source>
</evidence>
<reference evidence="16" key="1">
    <citation type="submission" date="2019-06" db="EMBL/GenBank/DDBJ databases">
        <authorList>
            <consortium name="Wellcome Sanger Institute Data Sharing"/>
        </authorList>
    </citation>
    <scope>NUCLEOTIDE SEQUENCE [LARGE SCALE GENOMIC DNA]</scope>
</reference>
<dbReference type="CDD" id="cd16849">
    <property type="entry name" value="STAT5_DBD"/>
    <property type="match status" value="1"/>
</dbReference>
<feature type="domain" description="SH2" evidence="15">
    <location>
        <begin position="573"/>
        <end position="671"/>
    </location>
</feature>
<dbReference type="FunFam" id="2.60.40.630:FF:000002">
    <property type="entry name" value="Signal transducer and activator of transcription"/>
    <property type="match status" value="1"/>
</dbReference>
<evidence type="ECO:0000256" key="12">
    <source>
        <dbReference type="PROSITE-ProRule" id="PRU00191"/>
    </source>
</evidence>
<dbReference type="AlphaFoldDB" id="A0A668AIP1"/>
<sequence>MAVWIQAQQLQGEALHQMQALYGQHFPIEVRHYLAQWIESQLWDSVELDNPAEEAKAKRLLDNLVAELQRKAQHQVGEDGFLLKIKLGHYANQLKSTYDRCPLELVRCIRHILHSEQRLVQEATNVSVAMDSLSQRHQQINQAFEELRLATQETENELRNLQHNQEYFIIQYQENLRIQGDQFTEPSLKQATLQTTGKDFSTCGRWCVCVQDLSEQHQKSLALLRKQQTLILDEELIQWKRRQQLAGNGGPPEGGLDVLQSWCEKLADLIWQNRQQIRRCEHLTQQLPLPGPMEELLSKLNADITDIISALVTSTFIIEKQPPQVLKTQTKFAATVRLLVGGKLNVHMNPPQVKAVIVSEQQAKALLKNESTRNDSSGEILNNNCVMEYHQATGTLSAHFRNMSLKRIKRSDRRGAESVTEEKFTVLFESQFSVGGNELVFHVKTLSLPVVVIVHGSQDNNATATVLWDNAFAEPGRVPFIVPDKVLWPQLCEALDMKYKAEMHSGRGLSEDNLVFLAQKAFSSSSNNPEDYRNMTISWAQFNRESLPGRNFTFWQWFDGVVELMKKHLKPHWNDGAILGFVNKQQAQDMLLSKPNGTFLLRFSDSEIGGITIAWVAENPNKRLVWNLLPYTTKDFSIRSLADRISDLNHLLFLYPDRPKDEVFAKYYTPPLSKAVDGYVKPQIRQVVPESDTMLDADGDFDLEDTMDVARHVEELLRRPMANQWSSQQS</sequence>
<dbReference type="GO" id="GO:0003677">
    <property type="term" value="F:DNA binding"/>
    <property type="evidence" value="ECO:0007669"/>
    <property type="project" value="UniProtKB-KW"/>
</dbReference>
<reference evidence="16" key="2">
    <citation type="submission" date="2025-08" db="UniProtKB">
        <authorList>
            <consortium name="Ensembl"/>
        </authorList>
    </citation>
    <scope>IDENTIFICATION</scope>
</reference>
<dbReference type="GO" id="GO:0005829">
    <property type="term" value="C:cytosol"/>
    <property type="evidence" value="ECO:0007669"/>
    <property type="project" value="UniProtKB-ARBA"/>
</dbReference>
<protein>
    <recommendedName>
        <fullName evidence="13">Signal transducer and activator of transcription</fullName>
    </recommendedName>
</protein>
<keyword evidence="17" id="KW-1185">Reference proteome</keyword>
<dbReference type="SUPFAM" id="SSF55550">
    <property type="entry name" value="SH2 domain"/>
    <property type="match status" value="1"/>
</dbReference>
<accession>A0A668AIP1</accession>
<evidence type="ECO:0000256" key="13">
    <source>
        <dbReference type="RuleBase" id="RU046415"/>
    </source>
</evidence>
<dbReference type="SMART" id="SM00964">
    <property type="entry name" value="STAT_int"/>
    <property type="match status" value="1"/>
</dbReference>
<dbReference type="InterPro" id="IPR035858">
    <property type="entry name" value="STAT5a/5b_DBD"/>
</dbReference>
<dbReference type="InterPro" id="IPR048988">
    <property type="entry name" value="STAT_linker"/>
</dbReference>
<keyword evidence="5 13" id="KW-0597">Phosphoprotein</keyword>
<evidence type="ECO:0000256" key="9">
    <source>
        <dbReference type="ARBA" id="ARBA00023159"/>
    </source>
</evidence>
<dbReference type="SMART" id="SM00252">
    <property type="entry name" value="SH2"/>
    <property type="match status" value="1"/>
</dbReference>
<dbReference type="Pfam" id="PF02865">
    <property type="entry name" value="STAT_int"/>
    <property type="match status" value="1"/>
</dbReference>
<keyword evidence="7 13" id="KW-0805">Transcription regulation</keyword>
<dbReference type="InterPro" id="IPR036535">
    <property type="entry name" value="STAT_N_sf"/>
</dbReference>
<dbReference type="InterPro" id="IPR000980">
    <property type="entry name" value="SH2"/>
</dbReference>
<dbReference type="Pfam" id="PF02864">
    <property type="entry name" value="STAT_bind"/>
    <property type="match status" value="1"/>
</dbReference>
<dbReference type="InterPro" id="IPR012345">
    <property type="entry name" value="STAT_TF_DNA-bd_N"/>
</dbReference>
<proteinExistence type="inferred from homology"/>
<dbReference type="Pfam" id="PF01017">
    <property type="entry name" value="STAT_alpha"/>
    <property type="match status" value="1"/>
</dbReference>
<keyword evidence="4 13" id="KW-0963">Cytoplasm</keyword>
<dbReference type="Gene3D" id="1.10.532.10">
    <property type="entry name" value="STAT transcription factor, N-terminal domain"/>
    <property type="match status" value="1"/>
</dbReference>
<dbReference type="InterPro" id="IPR046994">
    <property type="entry name" value="STAT5_CC"/>
</dbReference>
<reference evidence="16" key="3">
    <citation type="submission" date="2025-09" db="UniProtKB">
        <authorList>
            <consortium name="Ensembl"/>
        </authorList>
    </citation>
    <scope>IDENTIFICATION</scope>
</reference>
<dbReference type="InterPro" id="IPR013799">
    <property type="entry name" value="STAT_TF_prot_interaction"/>
</dbReference>
<dbReference type="Pfam" id="PF21354">
    <property type="entry name" value="STAT_linker"/>
    <property type="match status" value="1"/>
</dbReference>
<dbReference type="SUPFAM" id="SSF47655">
    <property type="entry name" value="STAT"/>
    <property type="match status" value="1"/>
</dbReference>
<comment type="subcellular location">
    <subcellularLocation>
        <location evidence="2 13">Cytoplasm</location>
    </subcellularLocation>
    <subcellularLocation>
        <location evidence="1 13">Nucleus</location>
    </subcellularLocation>
</comment>
<dbReference type="SUPFAM" id="SSF48092">
    <property type="entry name" value="Transcription factor STAT-4 N-domain"/>
    <property type="match status" value="1"/>
</dbReference>
<feature type="coiled-coil region" evidence="14">
    <location>
        <begin position="130"/>
        <end position="164"/>
    </location>
</feature>
<dbReference type="Pfam" id="PF00017">
    <property type="entry name" value="SH2"/>
    <property type="match status" value="1"/>
</dbReference>
<evidence type="ECO:0000256" key="6">
    <source>
        <dbReference type="ARBA" id="ARBA00022999"/>
    </source>
</evidence>
<dbReference type="Gene3D" id="1.10.238.10">
    <property type="entry name" value="EF-hand"/>
    <property type="match status" value="1"/>
</dbReference>
<evidence type="ECO:0000256" key="10">
    <source>
        <dbReference type="ARBA" id="ARBA00023163"/>
    </source>
</evidence>
<dbReference type="InterPro" id="IPR036860">
    <property type="entry name" value="SH2_dom_sf"/>
</dbReference>
<dbReference type="GO" id="GO:0005634">
    <property type="term" value="C:nucleus"/>
    <property type="evidence" value="ECO:0007669"/>
    <property type="project" value="UniProtKB-SubCell"/>
</dbReference>
<evidence type="ECO:0000256" key="7">
    <source>
        <dbReference type="ARBA" id="ARBA00023015"/>
    </source>
</evidence>
<evidence type="ECO:0000313" key="16">
    <source>
        <dbReference type="Ensembl" id="ENSMMDP00005053182.1"/>
    </source>
</evidence>
<comment type="similarity">
    <text evidence="3 13">Belongs to the transcription factor STAT family.</text>
</comment>
<evidence type="ECO:0000256" key="14">
    <source>
        <dbReference type="SAM" id="Coils"/>
    </source>
</evidence>
<dbReference type="InterPro" id="IPR015988">
    <property type="entry name" value="STAT_TF_CC"/>
</dbReference>